<feature type="transmembrane region" description="Helical" evidence="1">
    <location>
        <begin position="335"/>
        <end position="365"/>
    </location>
</feature>
<evidence type="ECO:0000256" key="1">
    <source>
        <dbReference type="SAM" id="Phobius"/>
    </source>
</evidence>
<protein>
    <submittedName>
        <fullName evidence="2">Uncharacterized protein</fullName>
    </submittedName>
</protein>
<dbReference type="EMBL" id="LSBH01000053">
    <property type="protein sequence ID" value="OAQ58405.1"/>
    <property type="molecule type" value="Genomic_DNA"/>
</dbReference>
<evidence type="ECO:0000313" key="3">
    <source>
        <dbReference type="Proteomes" id="UP000078240"/>
    </source>
</evidence>
<proteinExistence type="predicted"/>
<keyword evidence="1" id="KW-1133">Transmembrane helix</keyword>
<name>A0A179EYX8_PURLI</name>
<reference evidence="2 3" key="1">
    <citation type="submission" date="2016-01" db="EMBL/GenBank/DDBJ databases">
        <title>Biosynthesis of antibiotic leucinostatins and their inhibition on Phytophthora in bio-control Purpureocillium lilacinum.</title>
        <authorList>
            <person name="Wang G."/>
            <person name="Liu Z."/>
            <person name="Lin R."/>
            <person name="Li E."/>
            <person name="Mao Z."/>
            <person name="Ling J."/>
            <person name="Yin W."/>
            <person name="Xie B."/>
        </authorList>
    </citation>
    <scope>NUCLEOTIDE SEQUENCE [LARGE SCALE GENOMIC DNA]</scope>
    <source>
        <strain evidence="2">PLBJ-1</strain>
    </source>
</reference>
<comment type="caution">
    <text evidence="2">The sequence shown here is derived from an EMBL/GenBank/DDBJ whole genome shotgun (WGS) entry which is preliminary data.</text>
</comment>
<accession>A0A179EYX8</accession>
<keyword evidence="1" id="KW-0472">Membrane</keyword>
<dbReference type="AlphaFoldDB" id="A0A179EYX8"/>
<dbReference type="Proteomes" id="UP000078240">
    <property type="component" value="Unassembled WGS sequence"/>
</dbReference>
<gene>
    <name evidence="2" type="ORF">VFPBJ_11687</name>
</gene>
<sequence>MPRLFIYSLLGCLMPTRGGRDRATLRPLSRIALTLSRSVISIACPSSTNMLRVSCHESQCRSVVTSGPRPGCPPHTCTSTMASSRNCRSDRSHFFTRASFHRLWAAFQSLGPASRVTLRGPDSSHAFFGSVANDCPAPRRTMLSEMRLMSSLLLTLAHEWFTVSSMKPSASPTKSRIVFLKPSMPMRSPLWNSAFPSPGHRVVGCPPVRRRWPLPYAIQLTMVLTTVCVLMHIHLACSSWNASTASTVTSQVAQLVLERGLEKDQPRPPHDAREHRGVQLRLHEAQRCLPYAECGAETKQRVRIDLAADVLADGADQKPVHSTVQRFVCGTESRAAAFFLVVFVDVCLFIVCVVLCVAVVAVVVVGPHTTAAEKPAVLCVVAAALTQLVHDVAEQPPLRRGEADAQSFQSLLTPELVRPVAEP</sequence>
<keyword evidence="1" id="KW-0812">Transmembrane</keyword>
<organism evidence="2 3">
    <name type="scientific">Purpureocillium lilacinum</name>
    <name type="common">Paecilomyces lilacinus</name>
    <dbReference type="NCBI Taxonomy" id="33203"/>
    <lineage>
        <taxon>Eukaryota</taxon>
        <taxon>Fungi</taxon>
        <taxon>Dikarya</taxon>
        <taxon>Ascomycota</taxon>
        <taxon>Pezizomycotina</taxon>
        <taxon>Sordariomycetes</taxon>
        <taxon>Hypocreomycetidae</taxon>
        <taxon>Hypocreales</taxon>
        <taxon>Ophiocordycipitaceae</taxon>
        <taxon>Purpureocillium</taxon>
    </lineage>
</organism>
<evidence type="ECO:0000313" key="2">
    <source>
        <dbReference type="EMBL" id="OAQ58405.1"/>
    </source>
</evidence>